<evidence type="ECO:0000313" key="4">
    <source>
        <dbReference type="EMBL" id="KDN52390.1"/>
    </source>
</evidence>
<dbReference type="InterPro" id="IPR045967">
    <property type="entry name" value="HAM1-like_N"/>
</dbReference>
<dbReference type="PANTHER" id="PTHR31138">
    <property type="entry name" value="CHROMOSOME 19, WHOLE GENOME SHOTGUN SEQUENCE"/>
    <property type="match status" value="1"/>
</dbReference>
<evidence type="ECO:0000313" key="5">
    <source>
        <dbReference type="Proteomes" id="UP000027361"/>
    </source>
</evidence>
<dbReference type="InParanoid" id="A0A066WP62"/>
<evidence type="ECO:0000259" key="2">
    <source>
        <dbReference type="Pfam" id="PF14613"/>
    </source>
</evidence>
<dbReference type="PANTHER" id="PTHR31138:SF1">
    <property type="entry name" value="PDZ DOMAIN-CONTAINING PROTEIN"/>
    <property type="match status" value="1"/>
</dbReference>
<protein>
    <submittedName>
        <fullName evidence="4">Uncharacterized protein</fullName>
    </submittedName>
</protein>
<evidence type="ECO:0000256" key="1">
    <source>
        <dbReference type="SAM" id="MobiDB-lite"/>
    </source>
</evidence>
<feature type="region of interest" description="Disordered" evidence="1">
    <location>
        <begin position="262"/>
        <end position="282"/>
    </location>
</feature>
<feature type="region of interest" description="Disordered" evidence="1">
    <location>
        <begin position="813"/>
        <end position="839"/>
    </location>
</feature>
<feature type="domain" description="HAM1-like C-terminal" evidence="2">
    <location>
        <begin position="719"/>
        <end position="831"/>
    </location>
</feature>
<name>A0A066WP62_TILAU</name>
<dbReference type="HOGENOM" id="CLU_307404_0_0_1"/>
<dbReference type="Pfam" id="PF19343">
    <property type="entry name" value="HAM1_N"/>
    <property type="match status" value="1"/>
</dbReference>
<dbReference type="EMBL" id="JMSN01000011">
    <property type="protein sequence ID" value="KDN52390.1"/>
    <property type="molecule type" value="Genomic_DNA"/>
</dbReference>
<dbReference type="GeneID" id="25267132"/>
<dbReference type="OrthoDB" id="3365576at2759"/>
<evidence type="ECO:0000259" key="3">
    <source>
        <dbReference type="Pfam" id="PF19343"/>
    </source>
</evidence>
<dbReference type="AlphaFoldDB" id="A0A066WP62"/>
<accession>A0A066WP62</accession>
<dbReference type="Pfam" id="PF14613">
    <property type="entry name" value="HAM1_C"/>
    <property type="match status" value="1"/>
</dbReference>
<comment type="caution">
    <text evidence="4">The sequence shown here is derived from an EMBL/GenBank/DDBJ whole genome shotgun (WGS) entry which is preliminary data.</text>
</comment>
<dbReference type="RefSeq" id="XP_013245230.1">
    <property type="nucleotide sequence ID" value="XM_013389776.1"/>
</dbReference>
<keyword evidence="5" id="KW-1185">Reference proteome</keyword>
<dbReference type="InterPro" id="IPR027842">
    <property type="entry name" value="HAM1-like_C"/>
</dbReference>
<organism evidence="4 5">
    <name type="scientific">Tilletiaria anomala (strain ATCC 24038 / CBS 436.72 / UBC 951)</name>
    <dbReference type="NCBI Taxonomy" id="1037660"/>
    <lineage>
        <taxon>Eukaryota</taxon>
        <taxon>Fungi</taxon>
        <taxon>Dikarya</taxon>
        <taxon>Basidiomycota</taxon>
        <taxon>Ustilaginomycotina</taxon>
        <taxon>Exobasidiomycetes</taxon>
        <taxon>Georgefischeriales</taxon>
        <taxon>Tilletiariaceae</taxon>
        <taxon>Tilletiaria</taxon>
    </lineage>
</organism>
<feature type="region of interest" description="Disordered" evidence="1">
    <location>
        <begin position="1"/>
        <end position="31"/>
    </location>
</feature>
<feature type="compositionally biased region" description="Polar residues" evidence="1">
    <location>
        <begin position="9"/>
        <end position="26"/>
    </location>
</feature>
<gene>
    <name evidence="4" type="ORF">K437DRAFT_293145</name>
</gene>
<dbReference type="Proteomes" id="UP000027361">
    <property type="component" value="Unassembled WGS sequence"/>
</dbReference>
<proteinExistence type="predicted"/>
<reference evidence="4 5" key="1">
    <citation type="submission" date="2014-05" db="EMBL/GenBank/DDBJ databases">
        <title>Draft genome sequence of a rare smut relative, Tilletiaria anomala UBC 951.</title>
        <authorList>
            <consortium name="DOE Joint Genome Institute"/>
            <person name="Toome M."/>
            <person name="Kuo A."/>
            <person name="Henrissat B."/>
            <person name="Lipzen A."/>
            <person name="Tritt A."/>
            <person name="Yoshinaga Y."/>
            <person name="Zane M."/>
            <person name="Barry K."/>
            <person name="Grigoriev I.V."/>
            <person name="Spatafora J.W."/>
            <person name="Aimea M.C."/>
        </authorList>
    </citation>
    <scope>NUCLEOTIDE SEQUENCE [LARGE SCALE GENOMIC DNA]</scope>
    <source>
        <strain evidence="4 5">UBC 951</strain>
    </source>
</reference>
<feature type="domain" description="HAM1-like N-terminal" evidence="3">
    <location>
        <begin position="469"/>
        <end position="637"/>
    </location>
</feature>
<sequence length="962" mass="105861">MSEREQLLGDSSRQARQATSSTGDTSSKYHEAHPVSRWIGALSTGSLPSNDQIFTALYKTAGALDGFAAIAAQEGEDDPTLQSRRECRVNEQADNAPTSPQRAAHQVFRETAMLFREFGRWITRPDADVVIDEPDEPDVENAASKRMVKVPDGNSREQIQRVIYHARNTRIQGQADIPSAGKTKEAPIQVGEDAPDLLSAATQLILKVLTSDEGQFLANDLFLAFRNSLANPVPKAQHVAAIIEEKTKAAVDAIRSSEYECTHPVPTIEPPNQSEEAVKKDARKAVKAELSSPRPNQNEDVDMDPDEMIDYASERLASLLGNLDSDSSSVDALETMLQICKKYIQHGAVFVQTVKEAPTTAGNPVKITSERMHVEANRHLDRCLHAAGELLEGLAGGTSLAEIKAGTAKLVQNASGDDNVRQWVTDMGDFFQDAITQARLHTRTTWAGAGSGEMGTSASGSGRLQVFKERIKSLLRKGHDLFDSNPGIQSDVQHVIVLLDNFKQKILQDERNASIRGRITKIFALLNNALKGGVRAAKREWKEFMADILSVILPSAFDLIKILPVPRVEFTSDKLDAVVDHVAIPTVNLIPDVVNVQSAHDFTWRKDAGNSDVTSALKVTVSGLRFAVNDISFYVCERYTSPQPSRCGGCCGCGASRSWGDGPASWFSYEESALLDAGFEGEGISATVDLKTIETKNNDEEEKRTRFFEVRDTALNISHSFVFNLRQSRHWILNALLLSIARPTIKLVLERVGAAQLQHGFEKVDEKMFDIYARARYHAWERYHKKGSLADVNPGVWHFLRVLFSSTAGKTPERIAREKKEADDAKKEAGKKQAEQHRIIDSQPHPVNPLEIKPSAIIKNDKFGSYQLAFGMSSHLLPGKSGTPPLSSKTDNALPVGEMPPALSQPSLFRLARAAQDEAVKATVATTNVLFQIPEVAERERKRSGETDGDEEYAWKSAAFDI</sequence>